<dbReference type="TAIR" id="AT2G07644"/>
<dbReference type="GeneID" id="28717825"/>
<evidence type="ECO:0000313" key="2">
    <source>
        <dbReference type="EMBL" id="ANM62229.1"/>
    </source>
</evidence>
<name>A0A1P8AZY7_ARATH</name>
<dbReference type="Araport" id="AT2G07644"/>
<sequence length="34" mass="3787">MNLLAVGPSLLFLISNLVQVRGTDIFFSFLSYLP</sequence>
<organism evidence="2 3">
    <name type="scientific">Arabidopsis thaliana</name>
    <name type="common">Mouse-ear cress</name>
    <dbReference type="NCBI Taxonomy" id="3702"/>
    <lineage>
        <taxon>Eukaryota</taxon>
        <taxon>Viridiplantae</taxon>
        <taxon>Streptophyta</taxon>
        <taxon>Embryophyta</taxon>
        <taxon>Tracheophyta</taxon>
        <taxon>Spermatophyta</taxon>
        <taxon>Magnoliopsida</taxon>
        <taxon>eudicotyledons</taxon>
        <taxon>Gunneridae</taxon>
        <taxon>Pentapetalae</taxon>
        <taxon>rosids</taxon>
        <taxon>malvids</taxon>
        <taxon>Brassicales</taxon>
        <taxon>Brassicaceae</taxon>
        <taxon>Camelineae</taxon>
        <taxon>Arabidopsis</taxon>
    </lineage>
</organism>
<gene>
    <name evidence="1 2" type="ordered locus">At2g07644</name>
</gene>
<reference evidence="2 3" key="1">
    <citation type="journal article" date="1999" name="Nature">
        <title>Sequence and analysis of chromosome 2 of the plant Arabidopsis thaliana.</title>
        <authorList>
            <person name="Lin X."/>
            <person name="Kaul S."/>
            <person name="Rounsley S."/>
            <person name="Shea T.P."/>
            <person name="Benito M.I."/>
            <person name="Town C.D."/>
            <person name="Fujii C.Y."/>
            <person name="Mason T."/>
            <person name="Bowman C.L."/>
            <person name="Barnstead M."/>
            <person name="Feldblyum T.V."/>
            <person name="Buell C.R."/>
            <person name="Ketchum K.A."/>
            <person name="Lee J."/>
            <person name="Ronning C.M."/>
            <person name="Koo H.L."/>
            <person name="Moffat K.S."/>
            <person name="Cronin L.A."/>
            <person name="Shen M."/>
            <person name="Pai G."/>
            <person name="Van Aken S."/>
            <person name="Umayam L."/>
            <person name="Tallon L.J."/>
            <person name="Gill J.E."/>
            <person name="Adams M.D."/>
            <person name="Carrera A.J."/>
            <person name="Creasy T.H."/>
            <person name="Goodman H.M."/>
            <person name="Somerville C.R."/>
            <person name="Copenhaver G.P."/>
            <person name="Preuss D."/>
            <person name="Nierman W.C."/>
            <person name="White O."/>
            <person name="Eisen J.A."/>
            <person name="Salzberg S.L."/>
            <person name="Fraser C.M."/>
            <person name="Venter J.C."/>
        </authorList>
    </citation>
    <scope>NUCLEOTIDE SEQUENCE [LARGE SCALE GENOMIC DNA]</scope>
    <source>
        <strain evidence="3">cv. Columbia</strain>
    </source>
</reference>
<dbReference type="ExpressionAtlas" id="A0A1P8AZY7">
    <property type="expression patterns" value="baseline and differential"/>
</dbReference>
<dbReference type="Proteomes" id="UP000006548">
    <property type="component" value="Chromosome 2"/>
</dbReference>
<proteinExistence type="predicted"/>
<keyword evidence="3" id="KW-1185">Reference proteome</keyword>
<evidence type="ECO:0000313" key="1">
    <source>
        <dbReference type="Araport" id="AT2G07644"/>
    </source>
</evidence>
<dbReference type="EMBL" id="CP002685">
    <property type="protein sequence ID" value="ANM62229.1"/>
    <property type="molecule type" value="Genomic_DNA"/>
</dbReference>
<evidence type="ECO:0000313" key="3">
    <source>
        <dbReference type="Proteomes" id="UP000006548"/>
    </source>
</evidence>
<reference evidence="3" key="2">
    <citation type="journal article" date="2017" name="Plant J.">
        <title>Araport11: a complete reannotation of the Arabidopsis thaliana reference genome.</title>
        <authorList>
            <person name="Cheng C.Y."/>
            <person name="Krishnakumar V."/>
            <person name="Chan A.P."/>
            <person name="Thibaud-Nissen F."/>
            <person name="Schobel S."/>
            <person name="Town C.D."/>
        </authorList>
    </citation>
    <scope>GENOME REANNOTATION</scope>
    <source>
        <strain evidence="3">cv. Columbia</strain>
    </source>
</reference>
<protein>
    <submittedName>
        <fullName evidence="2">Uncharacterized protein</fullName>
    </submittedName>
</protein>
<dbReference type="RefSeq" id="NP_001324404.1">
    <property type="nucleotide sequence ID" value="NM_001335331.1"/>
</dbReference>
<dbReference type="AlphaFoldDB" id="A0A1P8AZY7"/>
<accession>A0A1P8AZY7</accession>
<dbReference type="InParanoid" id="A0A1P8AZY7"/>
<dbReference type="KEGG" id="ath:AT2G07644"/>